<evidence type="ECO:0000256" key="8">
    <source>
        <dbReference type="SAM" id="Coils"/>
    </source>
</evidence>
<dbReference type="InterPro" id="IPR000048">
    <property type="entry name" value="IQ_motif_EF-hand-BS"/>
</dbReference>
<dbReference type="Pfam" id="PF00612">
    <property type="entry name" value="IQ"/>
    <property type="match status" value="1"/>
</dbReference>
<reference evidence="11" key="1">
    <citation type="submission" date="2020-03" db="EMBL/GenBank/DDBJ databases">
        <title>Studies in the Genomics of Life Span.</title>
        <authorList>
            <person name="Glass D."/>
        </authorList>
    </citation>
    <scope>NUCLEOTIDE SEQUENCE</scope>
    <source>
        <strain evidence="11">LTLLF</strain>
        <tissue evidence="11">Muscle</tissue>
    </source>
</reference>
<proteinExistence type="inferred from homology"/>
<dbReference type="GO" id="GO:0016887">
    <property type="term" value="F:ATP hydrolysis activity"/>
    <property type="evidence" value="ECO:0007669"/>
    <property type="project" value="InterPro"/>
</dbReference>
<dbReference type="PROSITE" id="PS50096">
    <property type="entry name" value="IQ"/>
    <property type="match status" value="1"/>
</dbReference>
<keyword evidence="8" id="KW-0175">Coiled coil</keyword>
<dbReference type="FunFam" id="3.40.50.300:FF:000467">
    <property type="entry name" value="ATP-binding cassette sub-family F member 2"/>
    <property type="match status" value="1"/>
</dbReference>
<feature type="domain" description="ABC transporter" evidence="10">
    <location>
        <begin position="88"/>
        <end position="327"/>
    </location>
</feature>
<dbReference type="PROSITE" id="PS00211">
    <property type="entry name" value="ABC_TRANSPORTER_1"/>
    <property type="match status" value="1"/>
</dbReference>
<dbReference type="InterPro" id="IPR003959">
    <property type="entry name" value="ATPase_AAA_core"/>
</dbReference>
<organism evidence="11 12">
    <name type="scientific">Microtus ochrogaster</name>
    <name type="common">Prairie vole</name>
    <dbReference type="NCBI Taxonomy" id="79684"/>
    <lineage>
        <taxon>Eukaryota</taxon>
        <taxon>Metazoa</taxon>
        <taxon>Chordata</taxon>
        <taxon>Craniata</taxon>
        <taxon>Vertebrata</taxon>
        <taxon>Euteleostomi</taxon>
        <taxon>Mammalia</taxon>
        <taxon>Eutheria</taxon>
        <taxon>Euarchontoglires</taxon>
        <taxon>Glires</taxon>
        <taxon>Rodentia</taxon>
        <taxon>Myomorpha</taxon>
        <taxon>Muroidea</taxon>
        <taxon>Cricetidae</taxon>
        <taxon>Arvicolinae</taxon>
        <taxon>Microtus</taxon>
    </lineage>
</organism>
<evidence type="ECO:0000256" key="2">
    <source>
        <dbReference type="ARBA" id="ARBA00022553"/>
    </source>
</evidence>
<sequence>MPSDLAKKKAAKKKEAAKARQRPKKGHEENGDAVTEPQVTEEKNEEANGREATEVDLLTKELEDFEMKKAAARAVTGVLASHPNSTDVHIINLSLTFQGQELLSDTKLELNSGRRYGLIGLNGIGKSMLLSAIGKREVPIPEHIDIYHLTREMPPSEKTPLQCVMEVDTERAMLEREAERLAHEDAECEKLMELYERLEELDADKAEMRASRILHGLGFTPAMQRKKLKDFSGGWRMRVALARALFIRPFMLLLDEPTNHLDLDACVWLEEELKTFKRILVLVSHSQDFLNGVCTNIIHMHNKKLKYYTGNYDQYVKTRLELEENQMKRFHWEQDQIAHMKNYIARFGHGSAKLARQAQSKEKTLQKMMASGLTERVVSDKTLSFYFPPCGKIPPPVIMVQNVSFKYTKDGPCIYNNLEFGIDLDTRVALVGPNGAGKSTLLKLLTGELLPTDGMIRKHSQVKIGRYHQHLQEQLDLDLSPLEYMMKCYPEIKEKEEMRKIIGRYGLTGKQQVSPIRNLSDGQKCRVCLAWLAWQNPHMLFLDEPTNHLDIETIDALADAINEFEGGMMLVSHDFRLIQQVAQEIWVCEKQTITKWPGDILAYKEHLKSKLVDEEPQLTKRTHNVAYQRLWEASHVTLEEVLEREPSLLEPVPGRERQNFHYRVSVLYLYYLGLLRRFDMAYDQMVQPQKRRLLRRLLDGVAGRVLELKDELVRVDMCETHCLDRVLQDLNLTPADLEVPIPKYFQLEQSSAIKARQQMLAEILARLEPLISQENFRGMSRTEALILVQSAERARQGRLRATFMREIRKEEERDRKIREDGRQKFSQDQGAIVIQKVWKGYLQRKRIEQDRRAEMEFIGMLPSANQTARLSILTQAFLGEESRRIRQVEKEEEFQDAIGKTHHSLTETEGPDMKEKMKDQIRQWFIECHALTGRFPDYPDEASGGSYLIFADKTPEQVRQELETQAQENKKKEQEKNREKEKEKKEKKKKKTKDEKARKEPEVMFKVLPSKVIPVINAGHEEYTSVWKSRYNNKHPSQNFDSETLREEKRKEVELEIRAQVDELMRQELKNLRLAVDKEEGRPLKIPKVDEGGGLRRGYLGVVSGEQKVITCKLPAHQKKAGKKSGKRKEKDLTPDRTVDSLFEELVVIGLIKKCMMVTLSDYIGDCLYLGSTLTLANKMPMPSLFDIRQNMALYGVLRLGSHDIHSMAPHVRSVLLVGPSGMGKKMLVHAVCSETGANLFDLSPGNVMGKYPGKNGAQLLVHIVFKVARVLQPSVIWIGNTEKTFYKKVPKEERLMDPKRIKKDLMKATRLLSPGDRVMLIGTTDRPQLAEMKGLCRFYERILFIPRPDYASRYVLWKHMIENRGPQAAQSLDISALARVSDGYTTGHILQAIQSVLTERRLLRLSKRPLVASEFVGHLARLDPVYREEEESLKKPAMPGGRSSPPHTRHHLGCLPSAPTCQIWSMQAYSSRRTPRSSPLLCRDMALQNALYTGDLARLQDLFPPHSTADLLLEIRAAEPRWSSHQRGEGLQGAGRPDMGPGLTAAGTEVPRTEGKLESLAAVPPPQTLPTI</sequence>
<evidence type="ECO:0000256" key="5">
    <source>
        <dbReference type="ARBA" id="ARBA00022840"/>
    </source>
</evidence>
<dbReference type="FunFam" id="1.10.8.60:FF:000064">
    <property type="entry name" value="IQ motif containing with AAA domain 1"/>
    <property type="match status" value="1"/>
</dbReference>
<evidence type="ECO:0000256" key="7">
    <source>
        <dbReference type="ARBA" id="ARBA00073918"/>
    </source>
</evidence>
<evidence type="ECO:0000256" key="4">
    <source>
        <dbReference type="ARBA" id="ARBA00022741"/>
    </source>
</evidence>
<name>A0A8J6GTQ8_MICOH</name>
<keyword evidence="4" id="KW-0547">Nucleotide-binding</keyword>
<dbReference type="Gene3D" id="1.10.8.60">
    <property type="match status" value="1"/>
</dbReference>
<dbReference type="InterPro" id="IPR003439">
    <property type="entry name" value="ABC_transporter-like_ATP-bd"/>
</dbReference>
<comment type="caution">
    <text evidence="11">The sequence shown here is derived from an EMBL/GenBank/DDBJ whole genome shotgun (WGS) entry which is preliminary data.</text>
</comment>
<dbReference type="PROSITE" id="PS50893">
    <property type="entry name" value="ABC_TRANSPORTER_2"/>
    <property type="match status" value="2"/>
</dbReference>
<feature type="region of interest" description="Disordered" evidence="9">
    <location>
        <begin position="1522"/>
        <end position="1573"/>
    </location>
</feature>
<dbReference type="InterPro" id="IPR032781">
    <property type="entry name" value="ABC_tran_Xtn"/>
</dbReference>
<dbReference type="EMBL" id="JAATJU010001099">
    <property type="protein sequence ID" value="KAH0520301.1"/>
    <property type="molecule type" value="Genomic_DNA"/>
</dbReference>
<evidence type="ECO:0000256" key="3">
    <source>
        <dbReference type="ARBA" id="ARBA00022737"/>
    </source>
</evidence>
<dbReference type="FunFam" id="3.40.50.300:FF:000104">
    <property type="entry name" value="ATP-binding cassette sub-family F member 3"/>
    <property type="match status" value="1"/>
</dbReference>
<dbReference type="Pfam" id="PF00005">
    <property type="entry name" value="ABC_tran"/>
    <property type="match status" value="2"/>
</dbReference>
<protein>
    <recommendedName>
        <fullName evidence="7">ATP-binding cassette sub-family F member 2</fullName>
    </recommendedName>
</protein>
<dbReference type="GO" id="GO:0005524">
    <property type="term" value="F:ATP binding"/>
    <property type="evidence" value="ECO:0007669"/>
    <property type="project" value="UniProtKB-KW"/>
</dbReference>
<evidence type="ECO:0000313" key="12">
    <source>
        <dbReference type="Proteomes" id="UP000710432"/>
    </source>
</evidence>
<dbReference type="SUPFAM" id="SSF52540">
    <property type="entry name" value="P-loop containing nucleoside triphosphate hydrolases"/>
    <property type="match status" value="3"/>
</dbReference>
<feature type="region of interest" description="Disordered" evidence="9">
    <location>
        <begin position="1431"/>
        <end position="1453"/>
    </location>
</feature>
<feature type="domain" description="ABC transporter" evidence="10">
    <location>
        <begin position="398"/>
        <end position="615"/>
    </location>
</feature>
<accession>A0A8J6GTQ8</accession>
<feature type="region of interest" description="Disordered" evidence="9">
    <location>
        <begin position="958"/>
        <end position="999"/>
    </location>
</feature>
<feature type="compositionally biased region" description="Pro residues" evidence="9">
    <location>
        <begin position="1564"/>
        <end position="1573"/>
    </location>
</feature>
<keyword evidence="5" id="KW-0067">ATP-binding</keyword>
<keyword evidence="2" id="KW-0597">Phosphoprotein</keyword>
<dbReference type="InterPro" id="IPR017871">
    <property type="entry name" value="ABC_transporter-like_CS"/>
</dbReference>
<keyword evidence="6" id="KW-0007">Acetylation</keyword>
<feature type="region of interest" description="Disordered" evidence="9">
    <location>
        <begin position="1"/>
        <end position="53"/>
    </location>
</feature>
<evidence type="ECO:0000259" key="10">
    <source>
        <dbReference type="PROSITE" id="PS50893"/>
    </source>
</evidence>
<dbReference type="CDD" id="cd03221">
    <property type="entry name" value="ABCF_EF-3"/>
    <property type="match status" value="2"/>
</dbReference>
<dbReference type="Proteomes" id="UP000710432">
    <property type="component" value="Unassembled WGS sequence"/>
</dbReference>
<feature type="coiled-coil region" evidence="8">
    <location>
        <begin position="164"/>
        <end position="211"/>
    </location>
</feature>
<comment type="similarity">
    <text evidence="1">Belongs to the ABC transporter superfamily. ABCF family. EF3 subfamily.</text>
</comment>
<gene>
    <name evidence="11" type="ORF">LTLLF_207165</name>
</gene>
<evidence type="ECO:0000313" key="11">
    <source>
        <dbReference type="EMBL" id="KAH0520301.1"/>
    </source>
</evidence>
<evidence type="ECO:0000256" key="6">
    <source>
        <dbReference type="ARBA" id="ARBA00022990"/>
    </source>
</evidence>
<feature type="compositionally biased region" description="Basic and acidic residues" evidence="9">
    <location>
        <begin position="958"/>
        <end position="984"/>
    </location>
</feature>
<dbReference type="Gene3D" id="3.40.50.300">
    <property type="entry name" value="P-loop containing nucleotide triphosphate hydrolases"/>
    <property type="match status" value="3"/>
</dbReference>
<dbReference type="SMART" id="SM00382">
    <property type="entry name" value="AAA"/>
    <property type="match status" value="3"/>
</dbReference>
<dbReference type="Pfam" id="PF12848">
    <property type="entry name" value="ABC_tran_Xtn"/>
    <property type="match status" value="1"/>
</dbReference>
<dbReference type="PANTHER" id="PTHR14690:SF6">
    <property type="entry name" value="IQ AND AAA DOMAIN-CONTAINING PROTEIN 1-LIKE"/>
    <property type="match status" value="1"/>
</dbReference>
<evidence type="ECO:0000256" key="9">
    <source>
        <dbReference type="SAM" id="MobiDB-lite"/>
    </source>
</evidence>
<dbReference type="InterPro" id="IPR052267">
    <property type="entry name" value="N-DRC_Component"/>
</dbReference>
<feature type="compositionally biased region" description="Basic and acidic residues" evidence="9">
    <location>
        <begin position="40"/>
        <end position="53"/>
    </location>
</feature>
<dbReference type="InterPro" id="IPR003593">
    <property type="entry name" value="AAA+_ATPase"/>
</dbReference>
<dbReference type="InterPro" id="IPR027417">
    <property type="entry name" value="P-loop_NTPase"/>
</dbReference>
<dbReference type="PANTHER" id="PTHR14690">
    <property type="entry name" value="IQ MOTIF CONTAINING WITH AAA DOMAIN 1"/>
    <property type="match status" value="1"/>
</dbReference>
<dbReference type="Pfam" id="PF00004">
    <property type="entry name" value="AAA"/>
    <property type="match status" value="1"/>
</dbReference>
<keyword evidence="3" id="KW-0677">Repeat</keyword>
<evidence type="ECO:0000256" key="1">
    <source>
        <dbReference type="ARBA" id="ARBA00011054"/>
    </source>
</evidence>